<organism evidence="2 3">
    <name type="scientific">Discina gigas</name>
    <dbReference type="NCBI Taxonomy" id="1032678"/>
    <lineage>
        <taxon>Eukaryota</taxon>
        <taxon>Fungi</taxon>
        <taxon>Dikarya</taxon>
        <taxon>Ascomycota</taxon>
        <taxon>Pezizomycotina</taxon>
        <taxon>Pezizomycetes</taxon>
        <taxon>Pezizales</taxon>
        <taxon>Discinaceae</taxon>
        <taxon>Discina</taxon>
    </lineage>
</organism>
<reference evidence="2 3" key="1">
    <citation type="submission" date="2024-02" db="EMBL/GenBank/DDBJ databases">
        <title>Discinaceae phylogenomics.</title>
        <authorList>
            <person name="Dirks A.C."/>
            <person name="James T.Y."/>
        </authorList>
    </citation>
    <scope>NUCLEOTIDE SEQUENCE [LARGE SCALE GENOMIC DNA]</scope>
    <source>
        <strain evidence="2 3">ACD0624</strain>
    </source>
</reference>
<keyword evidence="1" id="KW-1133">Transmembrane helix</keyword>
<keyword evidence="3" id="KW-1185">Reference proteome</keyword>
<evidence type="ECO:0000256" key="1">
    <source>
        <dbReference type="SAM" id="Phobius"/>
    </source>
</evidence>
<accession>A0ABR3GLW0</accession>
<keyword evidence="1" id="KW-0472">Membrane</keyword>
<evidence type="ECO:0000313" key="2">
    <source>
        <dbReference type="EMBL" id="KAL0636913.1"/>
    </source>
</evidence>
<feature type="transmembrane region" description="Helical" evidence="1">
    <location>
        <begin position="43"/>
        <end position="66"/>
    </location>
</feature>
<name>A0ABR3GLW0_9PEZI</name>
<protein>
    <submittedName>
        <fullName evidence="2">Uncharacterized protein</fullName>
    </submittedName>
</protein>
<sequence>MTASILQPFVAALVHSATNSSPALRNRYRRDNGDGSLGPSEIISFFGALLGLFVAIPGLVVVCIQARKYWRRRTRKNAPDVELGTAISENLNEPISSAGRASTWPRASIDITEHEAIHSE</sequence>
<gene>
    <name evidence="2" type="ORF">Q9L58_004135</name>
</gene>
<keyword evidence="1" id="KW-0812">Transmembrane</keyword>
<evidence type="ECO:0000313" key="3">
    <source>
        <dbReference type="Proteomes" id="UP001447188"/>
    </source>
</evidence>
<dbReference type="EMBL" id="JBBBZM010000042">
    <property type="protein sequence ID" value="KAL0636913.1"/>
    <property type="molecule type" value="Genomic_DNA"/>
</dbReference>
<proteinExistence type="predicted"/>
<dbReference type="Proteomes" id="UP001447188">
    <property type="component" value="Unassembled WGS sequence"/>
</dbReference>
<comment type="caution">
    <text evidence="2">The sequence shown here is derived from an EMBL/GenBank/DDBJ whole genome shotgun (WGS) entry which is preliminary data.</text>
</comment>